<dbReference type="SUPFAM" id="SSF47598">
    <property type="entry name" value="Ribbon-helix-helix"/>
    <property type="match status" value="1"/>
</dbReference>
<dbReference type="InterPro" id="IPR008651">
    <property type="entry name" value="Uncharacterised_HicB"/>
</dbReference>
<reference evidence="1 2" key="1">
    <citation type="submission" date="2019-02" db="EMBL/GenBank/DDBJ databases">
        <title>Deep-cultivation of Planctomycetes and their phenomic and genomic characterization uncovers novel biology.</title>
        <authorList>
            <person name="Wiegand S."/>
            <person name="Jogler M."/>
            <person name="Boedeker C."/>
            <person name="Pinto D."/>
            <person name="Vollmers J."/>
            <person name="Rivas-Marin E."/>
            <person name="Kohn T."/>
            <person name="Peeters S.H."/>
            <person name="Heuer A."/>
            <person name="Rast P."/>
            <person name="Oberbeckmann S."/>
            <person name="Bunk B."/>
            <person name="Jeske O."/>
            <person name="Meyerdierks A."/>
            <person name="Storesund J.E."/>
            <person name="Kallscheuer N."/>
            <person name="Luecker S."/>
            <person name="Lage O.M."/>
            <person name="Pohl T."/>
            <person name="Merkel B.J."/>
            <person name="Hornburger P."/>
            <person name="Mueller R.-W."/>
            <person name="Bruemmer F."/>
            <person name="Labrenz M."/>
            <person name="Spormann A.M."/>
            <person name="Op den Camp H."/>
            <person name="Overmann J."/>
            <person name="Amann R."/>
            <person name="Jetten M.S.M."/>
            <person name="Mascher T."/>
            <person name="Medema M.H."/>
            <person name="Devos D.P."/>
            <person name="Kaster A.-K."/>
            <person name="Ovreas L."/>
            <person name="Rohde M."/>
            <person name="Galperin M.Y."/>
            <person name="Jogler C."/>
        </authorList>
    </citation>
    <scope>NUCLEOTIDE SEQUENCE [LARGE SCALE GENOMIC DNA]</scope>
    <source>
        <strain evidence="1 2">Pla85_3_4</strain>
    </source>
</reference>
<dbReference type="AlphaFoldDB" id="A0A518DXB9"/>
<keyword evidence="2" id="KW-1185">Reference proteome</keyword>
<sequence>MPELFQHPNHMTHRGHEALRVAKDLFEQDPEWVIFFREVLGIDGVVSRLFKSQEELDDFRQSGEYAEIQKMVAHLRERTAAQTAEDKEPIRVITVRLPKSLHESLRAEAHERQTSMNKLCISKLLQVIDEEFVPQD</sequence>
<organism evidence="1 2">
    <name type="scientific">Lignipirellula cremea</name>
    <dbReference type="NCBI Taxonomy" id="2528010"/>
    <lineage>
        <taxon>Bacteria</taxon>
        <taxon>Pseudomonadati</taxon>
        <taxon>Planctomycetota</taxon>
        <taxon>Planctomycetia</taxon>
        <taxon>Pirellulales</taxon>
        <taxon>Pirellulaceae</taxon>
        <taxon>Lignipirellula</taxon>
    </lineage>
</organism>
<dbReference type="OrthoDB" id="268431at2"/>
<dbReference type="Pfam" id="PF05534">
    <property type="entry name" value="HicB"/>
    <property type="match status" value="1"/>
</dbReference>
<name>A0A518DXB9_9BACT</name>
<gene>
    <name evidence="1" type="ORF">Pla8534_42850</name>
</gene>
<protein>
    <recommendedName>
        <fullName evidence="3">HicB family protein</fullName>
    </recommendedName>
</protein>
<dbReference type="InterPro" id="IPR010985">
    <property type="entry name" value="Ribbon_hlx_hlx"/>
</dbReference>
<evidence type="ECO:0000313" key="2">
    <source>
        <dbReference type="Proteomes" id="UP000317648"/>
    </source>
</evidence>
<proteinExistence type="predicted"/>
<evidence type="ECO:0008006" key="3">
    <source>
        <dbReference type="Google" id="ProtNLM"/>
    </source>
</evidence>
<dbReference type="GO" id="GO:0006355">
    <property type="term" value="P:regulation of DNA-templated transcription"/>
    <property type="evidence" value="ECO:0007669"/>
    <property type="project" value="InterPro"/>
</dbReference>
<dbReference type="RefSeq" id="WP_145055092.1">
    <property type="nucleotide sequence ID" value="NZ_CP036433.1"/>
</dbReference>
<dbReference type="EMBL" id="CP036433">
    <property type="protein sequence ID" value="QDU96464.1"/>
    <property type="molecule type" value="Genomic_DNA"/>
</dbReference>
<dbReference type="KEGG" id="lcre:Pla8534_42850"/>
<accession>A0A518DXB9</accession>
<evidence type="ECO:0000313" key="1">
    <source>
        <dbReference type="EMBL" id="QDU96464.1"/>
    </source>
</evidence>
<dbReference type="Proteomes" id="UP000317648">
    <property type="component" value="Chromosome"/>
</dbReference>